<dbReference type="PANTHER" id="PTHR33701:SF3">
    <property type="entry name" value="TRANSCRIPTIONAL REGULATOR ATRX"/>
    <property type="match status" value="1"/>
</dbReference>
<dbReference type="EMBL" id="JBBPBK010000006">
    <property type="protein sequence ID" value="KAK9282736.1"/>
    <property type="molecule type" value="Genomic_DNA"/>
</dbReference>
<evidence type="ECO:0000313" key="3">
    <source>
        <dbReference type="Proteomes" id="UP001415857"/>
    </source>
</evidence>
<evidence type="ECO:0000256" key="1">
    <source>
        <dbReference type="SAM" id="MobiDB-lite"/>
    </source>
</evidence>
<keyword evidence="3" id="KW-1185">Reference proteome</keyword>
<organism evidence="2 3">
    <name type="scientific">Liquidambar formosana</name>
    <name type="common">Formosan gum</name>
    <dbReference type="NCBI Taxonomy" id="63359"/>
    <lineage>
        <taxon>Eukaryota</taxon>
        <taxon>Viridiplantae</taxon>
        <taxon>Streptophyta</taxon>
        <taxon>Embryophyta</taxon>
        <taxon>Tracheophyta</taxon>
        <taxon>Spermatophyta</taxon>
        <taxon>Magnoliopsida</taxon>
        <taxon>eudicotyledons</taxon>
        <taxon>Gunneridae</taxon>
        <taxon>Pentapetalae</taxon>
        <taxon>Saxifragales</taxon>
        <taxon>Altingiaceae</taxon>
        <taxon>Liquidambar</taxon>
    </lineage>
</organism>
<feature type="region of interest" description="Disordered" evidence="1">
    <location>
        <begin position="64"/>
        <end position="86"/>
    </location>
</feature>
<dbReference type="AlphaFoldDB" id="A0AAP0RVZ2"/>
<proteinExistence type="predicted"/>
<comment type="caution">
    <text evidence="2">The sequence shown here is derived from an EMBL/GenBank/DDBJ whole genome shotgun (WGS) entry which is preliminary data.</text>
</comment>
<evidence type="ECO:0000313" key="2">
    <source>
        <dbReference type="EMBL" id="KAK9282736.1"/>
    </source>
</evidence>
<dbReference type="PANTHER" id="PTHR33701">
    <property type="entry name" value="TRANSMEMBRANE PROTEIN"/>
    <property type="match status" value="1"/>
</dbReference>
<accession>A0AAP0RVZ2</accession>
<gene>
    <name evidence="2" type="ORF">L1049_010956</name>
</gene>
<sequence length="86" mass="9882">MHNSDQENQDQRKTTAMDDSTVTIEYLRVRLLSERSVSKTARQRADELAKRVAELEEQLKIVSHQRKKAERATGRGSCHFGEPRDG</sequence>
<name>A0AAP0RVZ2_LIQFO</name>
<reference evidence="2 3" key="1">
    <citation type="journal article" date="2024" name="Plant J.">
        <title>Genome sequences and population genomics reveal climatic adaptation and genomic divergence between two closely related sweetgum species.</title>
        <authorList>
            <person name="Xu W.Q."/>
            <person name="Ren C.Q."/>
            <person name="Zhang X.Y."/>
            <person name="Comes H.P."/>
            <person name="Liu X.H."/>
            <person name="Li Y.G."/>
            <person name="Kettle C.J."/>
            <person name="Jalonen R."/>
            <person name="Gaisberger H."/>
            <person name="Ma Y.Z."/>
            <person name="Qiu Y.X."/>
        </authorList>
    </citation>
    <scope>NUCLEOTIDE SEQUENCE [LARGE SCALE GENOMIC DNA]</scope>
    <source>
        <strain evidence="2">Hangzhou</strain>
    </source>
</reference>
<protein>
    <submittedName>
        <fullName evidence="2">Uncharacterized protein</fullName>
    </submittedName>
</protein>
<dbReference type="Proteomes" id="UP001415857">
    <property type="component" value="Unassembled WGS sequence"/>
</dbReference>